<feature type="binding site" evidence="12">
    <location>
        <position position="184"/>
    </location>
    <ligand>
        <name>ATP</name>
        <dbReference type="ChEBI" id="CHEBI:30616"/>
    </ligand>
</feature>
<dbReference type="EMBL" id="WJEE01000012">
    <property type="protein sequence ID" value="MRI66120.1"/>
    <property type="molecule type" value="Genomic_DNA"/>
</dbReference>
<dbReference type="GO" id="GO:2001059">
    <property type="term" value="P:D-tagatose 6-phosphate catabolic process"/>
    <property type="evidence" value="ECO:0007669"/>
    <property type="project" value="UniProtKB-UniPathway"/>
</dbReference>
<evidence type="ECO:0000256" key="9">
    <source>
        <dbReference type="ARBA" id="ARBA00022842"/>
    </source>
</evidence>
<dbReference type="InterPro" id="IPR011611">
    <property type="entry name" value="PfkB_dom"/>
</dbReference>
<evidence type="ECO:0000256" key="2">
    <source>
        <dbReference type="ARBA" id="ARBA00012035"/>
    </source>
</evidence>
<evidence type="ECO:0000256" key="1">
    <source>
        <dbReference type="ARBA" id="ARBA00005380"/>
    </source>
</evidence>
<dbReference type="RefSeq" id="WP_153834881.1">
    <property type="nucleotide sequence ID" value="NZ_JBHUMW010000106.1"/>
</dbReference>
<comment type="subcellular location">
    <subcellularLocation>
        <location evidence="12">Cytoplasm</location>
    </subcellularLocation>
</comment>
<name>A0A6N7QZI3_9BACI</name>
<feature type="binding site" evidence="12">
    <location>
        <begin position="251"/>
        <end position="252"/>
    </location>
    <ligand>
        <name>ATP</name>
        <dbReference type="ChEBI" id="CHEBI:30616"/>
    </ligand>
</feature>
<dbReference type="SUPFAM" id="SSF53613">
    <property type="entry name" value="Ribokinase-like"/>
    <property type="match status" value="1"/>
</dbReference>
<dbReference type="GO" id="GO:0019303">
    <property type="term" value="P:D-ribose catabolic process"/>
    <property type="evidence" value="ECO:0007669"/>
    <property type="project" value="UniProtKB-UniRule"/>
</dbReference>
<gene>
    <name evidence="12" type="primary">rbsK</name>
    <name evidence="15" type="ORF">GH885_07145</name>
</gene>
<evidence type="ECO:0000313" key="16">
    <source>
        <dbReference type="Proteomes" id="UP000435187"/>
    </source>
</evidence>
<dbReference type="PIRSF" id="PIRSF000535">
    <property type="entry name" value="1PFK/6PFK/LacC"/>
    <property type="match status" value="1"/>
</dbReference>
<comment type="pathway">
    <text evidence="13">Carbohydrate metabolism; D-tagatose 6-phosphate degradation; D-glyceraldehyde 3-phosphate and glycerone phosphate from D-tagatose 6-phosphate: step 1/2.</text>
</comment>
<evidence type="ECO:0000256" key="11">
    <source>
        <dbReference type="ARBA" id="ARBA00023277"/>
    </source>
</evidence>
<proteinExistence type="inferred from homology"/>
<dbReference type="Proteomes" id="UP000435187">
    <property type="component" value="Unassembled WGS sequence"/>
</dbReference>
<evidence type="ECO:0000256" key="13">
    <source>
        <dbReference type="PIRNR" id="PIRNR000535"/>
    </source>
</evidence>
<feature type="binding site" evidence="12">
    <location>
        <begin position="12"/>
        <end position="14"/>
    </location>
    <ligand>
        <name>substrate</name>
    </ligand>
</feature>
<feature type="binding site" evidence="12">
    <location>
        <position position="252"/>
    </location>
    <ligand>
        <name>substrate</name>
    </ligand>
</feature>
<dbReference type="PROSITE" id="PS00583">
    <property type="entry name" value="PFKB_KINASES_1"/>
    <property type="match status" value="1"/>
</dbReference>
<evidence type="ECO:0000256" key="6">
    <source>
        <dbReference type="ARBA" id="ARBA00022741"/>
    </source>
</evidence>
<evidence type="ECO:0000313" key="15">
    <source>
        <dbReference type="EMBL" id="MRI66120.1"/>
    </source>
</evidence>
<comment type="similarity">
    <text evidence="13">Belongs to the carbohydrate kinase PfkB family. LacC subfamily.</text>
</comment>
<keyword evidence="5 12" id="KW-0479">Metal-binding</keyword>
<organism evidence="15 16">
    <name type="scientific">Gracilibacillus thailandensis</name>
    <dbReference type="NCBI Taxonomy" id="563735"/>
    <lineage>
        <taxon>Bacteria</taxon>
        <taxon>Bacillati</taxon>
        <taxon>Bacillota</taxon>
        <taxon>Bacilli</taxon>
        <taxon>Bacillales</taxon>
        <taxon>Bacillaceae</taxon>
        <taxon>Gracilibacillus</taxon>
    </lineage>
</organism>
<keyword evidence="11 12" id="KW-0119">Carbohydrate metabolism</keyword>
<comment type="catalytic activity">
    <reaction evidence="12">
        <text>D-ribose + ATP = D-ribose 5-phosphate + ADP + H(+)</text>
        <dbReference type="Rhea" id="RHEA:13697"/>
        <dbReference type="ChEBI" id="CHEBI:15378"/>
        <dbReference type="ChEBI" id="CHEBI:30616"/>
        <dbReference type="ChEBI" id="CHEBI:47013"/>
        <dbReference type="ChEBI" id="CHEBI:78346"/>
        <dbReference type="ChEBI" id="CHEBI:456216"/>
        <dbReference type="EC" id="2.7.1.15"/>
    </reaction>
</comment>
<feature type="binding site" evidence="12">
    <location>
        <position position="282"/>
    </location>
    <ligand>
        <name>K(+)</name>
        <dbReference type="ChEBI" id="CHEBI:29103"/>
    </ligand>
</feature>
<accession>A0A6N7QZI3</accession>
<comment type="activity regulation">
    <text evidence="12">Activated by a monovalent cation that binds near, but not in, the active site. The most likely occupant of the site in vivo is potassium. Ion binding induces a conformational change that may alter substrate affinity.</text>
</comment>
<keyword evidence="8 12" id="KW-0067">ATP-binding</keyword>
<dbReference type="InterPro" id="IPR002173">
    <property type="entry name" value="Carboh/pur_kinase_PfkB_CS"/>
</dbReference>
<comment type="caution">
    <text evidence="12">Lacks conserved residue(s) required for the propagation of feature annotation.</text>
</comment>
<feature type="domain" description="Carbohydrate kinase PfkB" evidence="14">
    <location>
        <begin position="4"/>
        <end position="294"/>
    </location>
</feature>
<comment type="similarity">
    <text evidence="1">Belongs to the carbohydrate kinase pfkB family.</text>
</comment>
<comment type="pathway">
    <text evidence="12">Carbohydrate metabolism; D-ribose degradation; D-ribose 5-phosphate from beta-D-ribopyranose: step 2/2.</text>
</comment>
<protein>
    <recommendedName>
        <fullName evidence="3 12">Ribokinase</fullName>
        <shortName evidence="12">RK</shortName>
        <ecNumber evidence="2 12">2.7.1.15</ecNumber>
    </recommendedName>
</protein>
<feature type="binding site" evidence="12">
    <location>
        <position position="248"/>
    </location>
    <ligand>
        <name>K(+)</name>
        <dbReference type="ChEBI" id="CHEBI:29103"/>
    </ligand>
</feature>
<comment type="similarity">
    <text evidence="12">Belongs to the carbohydrate kinase PfkB family. Ribokinase subfamily.</text>
</comment>
<evidence type="ECO:0000256" key="4">
    <source>
        <dbReference type="ARBA" id="ARBA00022679"/>
    </source>
</evidence>
<comment type="cofactor">
    <cofactor evidence="12">
        <name>Mg(2+)</name>
        <dbReference type="ChEBI" id="CHEBI:18420"/>
    </cofactor>
    <text evidence="12">Requires a divalent cation, most likely magnesium in vivo, as an electrophilic catalyst to aid phosphoryl group transfer. It is the chelate of the metal and the nucleotide that is the actual substrate.</text>
</comment>
<dbReference type="Pfam" id="PF00294">
    <property type="entry name" value="PfkB"/>
    <property type="match status" value="1"/>
</dbReference>
<feature type="binding site" evidence="12">
    <location>
        <position position="140"/>
    </location>
    <ligand>
        <name>substrate</name>
    </ligand>
</feature>
<comment type="caution">
    <text evidence="15">The sequence shown here is derived from an EMBL/GenBank/DDBJ whole genome shotgun (WGS) entry which is preliminary data.</text>
</comment>
<dbReference type="HAMAP" id="MF_01987">
    <property type="entry name" value="Ribokinase"/>
    <property type="match status" value="1"/>
</dbReference>
<dbReference type="PANTHER" id="PTHR10584:SF166">
    <property type="entry name" value="RIBOKINASE"/>
    <property type="match status" value="1"/>
</dbReference>
<keyword evidence="6 12" id="KW-0547">Nucleotide-binding</keyword>
<dbReference type="CDD" id="cd01174">
    <property type="entry name" value="ribokinase"/>
    <property type="match status" value="1"/>
</dbReference>
<feature type="binding site" evidence="12">
    <location>
        <position position="246"/>
    </location>
    <ligand>
        <name>K(+)</name>
        <dbReference type="ChEBI" id="CHEBI:29103"/>
    </ligand>
</feature>
<comment type="subunit">
    <text evidence="12">Homodimer.</text>
</comment>
<dbReference type="GO" id="GO:0009024">
    <property type="term" value="F:tagatose-6-phosphate kinase activity"/>
    <property type="evidence" value="ECO:0007669"/>
    <property type="project" value="UniProtKB-EC"/>
</dbReference>
<keyword evidence="13" id="KW-0423">Lactose metabolism</keyword>
<reference evidence="15 16" key="1">
    <citation type="submission" date="2019-10" db="EMBL/GenBank/DDBJ databases">
        <title>Gracilibacillus salitolerans sp. nov., a moderate halophile isolated from a saline soil in northwest China.</title>
        <authorList>
            <person name="Gan L."/>
        </authorList>
    </citation>
    <scope>NUCLEOTIDE SEQUENCE [LARGE SCALE GENOMIC DNA]</scope>
    <source>
        <strain evidence="15 16">TP2-8</strain>
    </source>
</reference>
<evidence type="ECO:0000259" key="14">
    <source>
        <dbReference type="Pfam" id="PF00294"/>
    </source>
</evidence>
<comment type="catalytic activity">
    <reaction evidence="13">
        <text>D-tagatofuranose 6-phosphate + ATP = D-tagatofuranose 1,6-bisphosphate + ADP + H(+)</text>
        <dbReference type="Rhea" id="RHEA:12420"/>
        <dbReference type="ChEBI" id="CHEBI:15378"/>
        <dbReference type="ChEBI" id="CHEBI:30616"/>
        <dbReference type="ChEBI" id="CHEBI:58694"/>
        <dbReference type="ChEBI" id="CHEBI:58695"/>
        <dbReference type="ChEBI" id="CHEBI:456216"/>
        <dbReference type="EC" id="2.7.1.144"/>
    </reaction>
</comment>
<keyword evidence="16" id="KW-1185">Reference proteome</keyword>
<evidence type="ECO:0000256" key="3">
    <source>
        <dbReference type="ARBA" id="ARBA00016943"/>
    </source>
</evidence>
<dbReference type="PROSITE" id="PS00584">
    <property type="entry name" value="PFKB_KINASES_2"/>
    <property type="match status" value="1"/>
</dbReference>
<feature type="binding site" evidence="12">
    <location>
        <position position="291"/>
    </location>
    <ligand>
        <name>K(+)</name>
        <dbReference type="ChEBI" id="CHEBI:29103"/>
    </ligand>
</feature>
<comment type="function">
    <text evidence="12">Catalyzes the phosphorylation of ribose at O-5 in a reaction requiring ATP and magnesium. The resulting D-ribose-5-phosphate can then be used either for sythesis of nucleotides, histidine, and tryptophan, or as a component of the pentose phosphate pathway.</text>
</comment>
<keyword evidence="9 12" id="KW-0460">Magnesium</keyword>
<dbReference type="Gene3D" id="3.40.1190.20">
    <property type="match status" value="1"/>
</dbReference>
<dbReference type="InterPro" id="IPR029056">
    <property type="entry name" value="Ribokinase-like"/>
</dbReference>
<keyword evidence="10 12" id="KW-0630">Potassium</keyword>
<dbReference type="EC" id="2.7.1.15" evidence="2 12"/>
<dbReference type="PRINTS" id="PR00990">
    <property type="entry name" value="RIBOKINASE"/>
</dbReference>
<dbReference type="GO" id="GO:0046872">
    <property type="term" value="F:metal ion binding"/>
    <property type="evidence" value="ECO:0007669"/>
    <property type="project" value="UniProtKB-KW"/>
</dbReference>
<dbReference type="GO" id="GO:0005988">
    <property type="term" value="P:lactose metabolic process"/>
    <property type="evidence" value="ECO:0007669"/>
    <property type="project" value="UniProtKB-KW"/>
</dbReference>
<dbReference type="InterPro" id="IPR011877">
    <property type="entry name" value="Ribokinase"/>
</dbReference>
<evidence type="ECO:0000256" key="5">
    <source>
        <dbReference type="ARBA" id="ARBA00022723"/>
    </source>
</evidence>
<dbReference type="PANTHER" id="PTHR10584">
    <property type="entry name" value="SUGAR KINASE"/>
    <property type="match status" value="1"/>
</dbReference>
<keyword evidence="12" id="KW-0963">Cytoplasm</keyword>
<dbReference type="InterPro" id="IPR017583">
    <property type="entry name" value="Tagatose/fructose_Pkinase"/>
</dbReference>
<keyword evidence="7 12" id="KW-0418">Kinase</keyword>
<dbReference type="UniPathway" id="UPA00916">
    <property type="reaction ID" value="UER00889"/>
</dbReference>
<evidence type="ECO:0000256" key="8">
    <source>
        <dbReference type="ARBA" id="ARBA00022840"/>
    </source>
</evidence>
<feature type="binding site" evidence="12">
    <location>
        <position position="285"/>
    </location>
    <ligand>
        <name>K(+)</name>
        <dbReference type="ChEBI" id="CHEBI:29103"/>
    </ligand>
</feature>
<sequence length="302" mass="31881">MKYDIAVLGSINMDVVVEAPKYPDYGDTLFCDSIAMTPGGKGANQAVTVARLGKKISLIGAVGKDNAGNQLLKNLQNQGVDITNVLEIDDKGSGTFVAIVDETGENTMVGTKGANDYITEEDVERALGNIESTILLLQMETSKESILAAMKIAKQRGMFVILDPAPAGGIFEEAFQYADLILPNQQETEKITGIKVTDEKTALEAAKKINGFGIQNVIVKMGAQGSLVYQNGESTLVDSIKVDAVDTVGAGDCYAGAIACEFLDSNDLVQAAKFASVAAGIKVSRTGGHDSIPTLNDMKVYS</sequence>
<feature type="binding site" evidence="12">
    <location>
        <position position="287"/>
    </location>
    <ligand>
        <name>K(+)</name>
        <dbReference type="ChEBI" id="CHEBI:29103"/>
    </ligand>
</feature>
<keyword evidence="4 12" id="KW-0808">Transferase</keyword>
<dbReference type="InterPro" id="IPR002139">
    <property type="entry name" value="Ribo/fructo_kinase"/>
</dbReference>
<dbReference type="GO" id="GO:0005524">
    <property type="term" value="F:ATP binding"/>
    <property type="evidence" value="ECO:0007669"/>
    <property type="project" value="UniProtKB-UniRule"/>
</dbReference>
<evidence type="ECO:0000256" key="12">
    <source>
        <dbReference type="HAMAP-Rule" id="MF_01987"/>
    </source>
</evidence>
<dbReference type="GO" id="GO:0005737">
    <property type="term" value="C:cytoplasm"/>
    <property type="evidence" value="ECO:0007669"/>
    <property type="project" value="UniProtKB-SubCell"/>
</dbReference>
<feature type="binding site" evidence="12">
    <location>
        <begin position="220"/>
        <end position="225"/>
    </location>
    <ligand>
        <name>ATP</name>
        <dbReference type="ChEBI" id="CHEBI:30616"/>
    </ligand>
</feature>
<evidence type="ECO:0000256" key="10">
    <source>
        <dbReference type="ARBA" id="ARBA00022958"/>
    </source>
</evidence>
<dbReference type="UniPathway" id="UPA00704">
    <property type="reaction ID" value="UER00715"/>
</dbReference>
<dbReference type="AlphaFoldDB" id="A0A6N7QZI3"/>
<feature type="binding site" evidence="12">
    <location>
        <begin position="40"/>
        <end position="44"/>
    </location>
    <ligand>
        <name>substrate</name>
    </ligand>
</feature>
<evidence type="ECO:0000256" key="7">
    <source>
        <dbReference type="ARBA" id="ARBA00022777"/>
    </source>
</evidence>
<dbReference type="GO" id="GO:0004747">
    <property type="term" value="F:ribokinase activity"/>
    <property type="evidence" value="ECO:0007669"/>
    <property type="project" value="UniProtKB-UniRule"/>
</dbReference>
<feature type="active site" description="Proton acceptor" evidence="12">
    <location>
        <position position="252"/>
    </location>
</feature>